<proteinExistence type="inferred from homology"/>
<dbReference type="SUPFAM" id="SSF53850">
    <property type="entry name" value="Periplasmic binding protein-like II"/>
    <property type="match status" value="1"/>
</dbReference>
<protein>
    <submittedName>
        <fullName evidence="3">Tripartite tricarboxylate transporter substrate binding protein</fullName>
    </submittedName>
</protein>
<dbReference type="InterPro" id="IPR042100">
    <property type="entry name" value="Bug_dom1"/>
</dbReference>
<keyword evidence="2" id="KW-0732">Signal</keyword>
<dbReference type="Gene3D" id="3.40.190.10">
    <property type="entry name" value="Periplasmic binding protein-like II"/>
    <property type="match status" value="1"/>
</dbReference>
<gene>
    <name evidence="3" type="ORF">KZZ10_06465</name>
</gene>
<dbReference type="AlphaFoldDB" id="A0A953T4A1"/>
<name>A0A953T4A1_9BURK</name>
<evidence type="ECO:0000256" key="2">
    <source>
        <dbReference type="SAM" id="SignalP"/>
    </source>
</evidence>
<dbReference type="PANTHER" id="PTHR42928:SF5">
    <property type="entry name" value="BLR1237 PROTEIN"/>
    <property type="match status" value="1"/>
</dbReference>
<dbReference type="RefSeq" id="WP_259660667.1">
    <property type="nucleotide sequence ID" value="NZ_JAHXRI010000006.1"/>
</dbReference>
<comment type="caution">
    <text evidence="3">The sequence shown here is derived from an EMBL/GenBank/DDBJ whole genome shotgun (WGS) entry which is preliminary data.</text>
</comment>
<dbReference type="Gene3D" id="3.40.190.150">
    <property type="entry name" value="Bordetella uptake gene, domain 1"/>
    <property type="match status" value="1"/>
</dbReference>
<evidence type="ECO:0000313" key="3">
    <source>
        <dbReference type="EMBL" id="MBZ1350286.1"/>
    </source>
</evidence>
<dbReference type="Pfam" id="PF03401">
    <property type="entry name" value="TctC"/>
    <property type="match status" value="1"/>
</dbReference>
<dbReference type="CDD" id="cd13578">
    <property type="entry name" value="PBP2_Bug27"/>
    <property type="match status" value="1"/>
</dbReference>
<comment type="similarity">
    <text evidence="1">Belongs to the UPF0065 (bug) family.</text>
</comment>
<feature type="chain" id="PRO_5036725664" evidence="2">
    <location>
        <begin position="27"/>
        <end position="324"/>
    </location>
</feature>
<evidence type="ECO:0000256" key="1">
    <source>
        <dbReference type="ARBA" id="ARBA00006987"/>
    </source>
</evidence>
<organism evidence="3 4">
    <name type="scientific">Zwartia hollandica</name>
    <dbReference type="NCBI Taxonomy" id="324606"/>
    <lineage>
        <taxon>Bacteria</taxon>
        <taxon>Pseudomonadati</taxon>
        <taxon>Pseudomonadota</taxon>
        <taxon>Betaproteobacteria</taxon>
        <taxon>Burkholderiales</taxon>
        <taxon>Alcaligenaceae</taxon>
        <taxon>Zwartia</taxon>
    </lineage>
</organism>
<reference evidence="3" key="1">
    <citation type="submission" date="2021-07" db="EMBL/GenBank/DDBJ databases">
        <title>New genus and species of the family Alcaligenaceae.</title>
        <authorList>
            <person name="Hahn M.W."/>
        </authorList>
    </citation>
    <scope>NUCLEOTIDE SEQUENCE</scope>
    <source>
        <strain evidence="3">LF4-65</strain>
    </source>
</reference>
<dbReference type="EMBL" id="JAHXRI010000006">
    <property type="protein sequence ID" value="MBZ1350286.1"/>
    <property type="molecule type" value="Genomic_DNA"/>
</dbReference>
<dbReference type="PANTHER" id="PTHR42928">
    <property type="entry name" value="TRICARBOXYLATE-BINDING PROTEIN"/>
    <property type="match status" value="1"/>
</dbReference>
<dbReference type="InterPro" id="IPR005064">
    <property type="entry name" value="BUG"/>
</dbReference>
<dbReference type="PIRSF" id="PIRSF017082">
    <property type="entry name" value="YflP"/>
    <property type="match status" value="1"/>
</dbReference>
<accession>A0A953T4A1</accession>
<dbReference type="Proteomes" id="UP000739565">
    <property type="component" value="Unassembled WGS sequence"/>
</dbReference>
<feature type="signal peptide" evidence="2">
    <location>
        <begin position="1"/>
        <end position="26"/>
    </location>
</feature>
<sequence length="324" mass="34080">MIYSKIIKAVLTLSGMLLGMCGIAQAQTWPARPITMVVPFAAGGSTDITARMLAEKLAGILGQNVVVENKTGAGGNIGAAAVARSTPDGYTILLHTSTLTANVSLYKNMGLNVQKDLIPVSQVALIPNVLMVNNDFQAKTLKDFVDVVKQKKVAINYGSSGSGASNHLAGVLFNNMVGGDMVHVPYKGGSLANNDLLAGQIQAVFSPLVEVLGFVDSGKLRPLAVTTKSRIAKLPDVPAVAEVLPGFEIVLWNGIFVPTGTPKDIVQKLGNAVQTVLQDPAVLKKLAEQGSTPLKSNPDDFKKVIDAEIVKWGDLIKMAGARVD</sequence>
<evidence type="ECO:0000313" key="4">
    <source>
        <dbReference type="Proteomes" id="UP000739565"/>
    </source>
</evidence>
<keyword evidence="4" id="KW-1185">Reference proteome</keyword>